<accession>A0AAE1CD74</accession>
<organism evidence="1 2">
    <name type="scientific">Podospora appendiculata</name>
    <dbReference type="NCBI Taxonomy" id="314037"/>
    <lineage>
        <taxon>Eukaryota</taxon>
        <taxon>Fungi</taxon>
        <taxon>Dikarya</taxon>
        <taxon>Ascomycota</taxon>
        <taxon>Pezizomycotina</taxon>
        <taxon>Sordariomycetes</taxon>
        <taxon>Sordariomycetidae</taxon>
        <taxon>Sordariales</taxon>
        <taxon>Podosporaceae</taxon>
        <taxon>Podospora</taxon>
    </lineage>
</organism>
<dbReference type="Proteomes" id="UP001270362">
    <property type="component" value="Unassembled WGS sequence"/>
</dbReference>
<gene>
    <name evidence="1" type="ORF">B0T22DRAFT_166990</name>
</gene>
<dbReference type="AlphaFoldDB" id="A0AAE1CD74"/>
<reference evidence="1" key="2">
    <citation type="submission" date="2023-06" db="EMBL/GenBank/DDBJ databases">
        <authorList>
            <consortium name="Lawrence Berkeley National Laboratory"/>
            <person name="Haridas S."/>
            <person name="Hensen N."/>
            <person name="Bonometti L."/>
            <person name="Westerberg I."/>
            <person name="Brannstrom I.O."/>
            <person name="Guillou S."/>
            <person name="Cros-Aarteil S."/>
            <person name="Calhoun S."/>
            <person name="Kuo A."/>
            <person name="Mondo S."/>
            <person name="Pangilinan J."/>
            <person name="Riley R."/>
            <person name="Labutti K."/>
            <person name="Andreopoulos B."/>
            <person name="Lipzen A."/>
            <person name="Chen C."/>
            <person name="Yanf M."/>
            <person name="Daum C."/>
            <person name="Ng V."/>
            <person name="Clum A."/>
            <person name="Steindorff A."/>
            <person name="Ohm R."/>
            <person name="Martin F."/>
            <person name="Silar P."/>
            <person name="Natvig D."/>
            <person name="Lalanne C."/>
            <person name="Gautier V."/>
            <person name="Ament-Velasquez S.L."/>
            <person name="Kruys A."/>
            <person name="Hutchinson M.I."/>
            <person name="Powell A.J."/>
            <person name="Barry K."/>
            <person name="Miller A.N."/>
            <person name="Grigoriev I.V."/>
            <person name="Debuchy R."/>
            <person name="Gladieux P."/>
            <person name="Thoren M.H."/>
            <person name="Johannesson H."/>
        </authorList>
    </citation>
    <scope>NUCLEOTIDE SEQUENCE</scope>
    <source>
        <strain evidence="1">CBS 314.62</strain>
    </source>
</reference>
<dbReference type="EMBL" id="JAULSO010000002">
    <property type="protein sequence ID" value="KAK3689115.1"/>
    <property type="molecule type" value="Genomic_DNA"/>
</dbReference>
<sequence length="227" mass="26121">MLWRFGADGQFPVAMFMLFLVGDFSTCPGLCWPFQKLLVLIFGHLQRWDAGRRGMNKTFFGRGVLHARSKTAWRLVCYCLVQLLPFISVTGWDGRRTDWRETPLIPPFLVETQRCFPPFLLVFLARQDQKYCSNDMERRDSPELYFIPRQFNLILLSYVALPPGPYRRGMREGRKNHRLNGDNCRAKDVYLNGSRAPTSCNQTKHLLHLLKDNPAALASPSGSSSSF</sequence>
<protein>
    <submittedName>
        <fullName evidence="1">Uncharacterized protein</fullName>
    </submittedName>
</protein>
<evidence type="ECO:0000313" key="1">
    <source>
        <dbReference type="EMBL" id="KAK3689115.1"/>
    </source>
</evidence>
<evidence type="ECO:0000313" key="2">
    <source>
        <dbReference type="Proteomes" id="UP001270362"/>
    </source>
</evidence>
<proteinExistence type="predicted"/>
<name>A0AAE1CD74_9PEZI</name>
<reference evidence="1" key="1">
    <citation type="journal article" date="2023" name="Mol. Phylogenet. Evol.">
        <title>Genome-scale phylogeny and comparative genomics of the fungal order Sordariales.</title>
        <authorList>
            <person name="Hensen N."/>
            <person name="Bonometti L."/>
            <person name="Westerberg I."/>
            <person name="Brannstrom I.O."/>
            <person name="Guillou S."/>
            <person name="Cros-Aarteil S."/>
            <person name="Calhoun S."/>
            <person name="Haridas S."/>
            <person name="Kuo A."/>
            <person name="Mondo S."/>
            <person name="Pangilinan J."/>
            <person name="Riley R."/>
            <person name="LaButti K."/>
            <person name="Andreopoulos B."/>
            <person name="Lipzen A."/>
            <person name="Chen C."/>
            <person name="Yan M."/>
            <person name="Daum C."/>
            <person name="Ng V."/>
            <person name="Clum A."/>
            <person name="Steindorff A."/>
            <person name="Ohm R.A."/>
            <person name="Martin F."/>
            <person name="Silar P."/>
            <person name="Natvig D.O."/>
            <person name="Lalanne C."/>
            <person name="Gautier V."/>
            <person name="Ament-Velasquez S.L."/>
            <person name="Kruys A."/>
            <person name="Hutchinson M.I."/>
            <person name="Powell A.J."/>
            <person name="Barry K."/>
            <person name="Miller A.N."/>
            <person name="Grigoriev I.V."/>
            <person name="Debuchy R."/>
            <person name="Gladieux P."/>
            <person name="Hiltunen Thoren M."/>
            <person name="Johannesson H."/>
        </authorList>
    </citation>
    <scope>NUCLEOTIDE SEQUENCE</scope>
    <source>
        <strain evidence="1">CBS 314.62</strain>
    </source>
</reference>
<comment type="caution">
    <text evidence="1">The sequence shown here is derived from an EMBL/GenBank/DDBJ whole genome shotgun (WGS) entry which is preliminary data.</text>
</comment>
<keyword evidence="2" id="KW-1185">Reference proteome</keyword>